<protein>
    <submittedName>
        <fullName evidence="2">Uncharacterized protein</fullName>
    </submittedName>
</protein>
<dbReference type="AlphaFoldDB" id="A0A8H5NMY0"/>
<evidence type="ECO:0000313" key="2">
    <source>
        <dbReference type="EMBL" id="KAF5572466.1"/>
    </source>
</evidence>
<feature type="compositionally biased region" description="Basic residues" evidence="1">
    <location>
        <begin position="81"/>
        <end position="91"/>
    </location>
</feature>
<keyword evidence="3" id="KW-1185">Reference proteome</keyword>
<feature type="non-terminal residue" evidence="2">
    <location>
        <position position="1"/>
    </location>
</feature>
<proteinExistence type="predicted"/>
<feature type="compositionally biased region" description="Basic and acidic residues" evidence="1">
    <location>
        <begin position="300"/>
        <end position="311"/>
    </location>
</feature>
<reference evidence="2 3" key="1">
    <citation type="submission" date="2020-05" db="EMBL/GenBank/DDBJ databases">
        <title>Identification and distribution of gene clusters putatively required for synthesis of sphingolipid metabolism inhibitors in phylogenetically diverse species of the filamentous fungus Fusarium.</title>
        <authorList>
            <person name="Kim H.-S."/>
            <person name="Busman M."/>
            <person name="Brown D.W."/>
            <person name="Divon H."/>
            <person name="Uhlig S."/>
            <person name="Proctor R.H."/>
        </authorList>
    </citation>
    <scope>NUCLEOTIDE SEQUENCE [LARGE SCALE GENOMIC DNA]</scope>
    <source>
        <strain evidence="2 3">NRRL 25211</strain>
    </source>
</reference>
<feature type="region of interest" description="Disordered" evidence="1">
    <location>
        <begin position="300"/>
        <end position="342"/>
    </location>
</feature>
<dbReference type="EMBL" id="JAAOAR010000920">
    <property type="protein sequence ID" value="KAF5572466.1"/>
    <property type="molecule type" value="Genomic_DNA"/>
</dbReference>
<dbReference type="Proteomes" id="UP000544095">
    <property type="component" value="Unassembled WGS sequence"/>
</dbReference>
<feature type="region of interest" description="Disordered" evidence="1">
    <location>
        <begin position="81"/>
        <end position="102"/>
    </location>
</feature>
<evidence type="ECO:0000256" key="1">
    <source>
        <dbReference type="SAM" id="MobiDB-lite"/>
    </source>
</evidence>
<evidence type="ECO:0000313" key="3">
    <source>
        <dbReference type="Proteomes" id="UP000544095"/>
    </source>
</evidence>
<sequence>MGNDTYAIHPNPIFSGGPSCKTDVDSVNQRISVYCTMLYWDYTDIIYDMKTVDTTCFGPFPPVRGQFDSDYYKSDPMPKIGRRCKKDKKKKKEGEPIAPLNADGAGWPHQRYLYQQISDVVHCGKNHTCCVSSDKSKTVSFSAQILMAMGVNLELPSIIPLIKMTLTQQTTFGFSATTAWTEGNSYTCHGNPGDQVCIWYRVAHTAFVLRERAAPNNQNEGGGVICRYNDECRSMGDKFWDCYGRQDELLRYCPPPGYPPKLYRDKRPLQQCSESVAIWNAKLERMRETIAAKGIPAWKDQQRESKELEDRLEMEDEEKWGTLREQEKMEEERLRREAEAVE</sequence>
<accession>A0A8H5NMY0</accession>
<gene>
    <name evidence="2" type="ORF">FPANT_13059</name>
</gene>
<feature type="compositionally biased region" description="Basic and acidic residues" evidence="1">
    <location>
        <begin position="319"/>
        <end position="342"/>
    </location>
</feature>
<comment type="caution">
    <text evidence="2">The sequence shown here is derived from an EMBL/GenBank/DDBJ whole genome shotgun (WGS) entry which is preliminary data.</text>
</comment>
<organism evidence="2 3">
    <name type="scientific">Fusarium pseudoanthophilum</name>
    <dbReference type="NCBI Taxonomy" id="48495"/>
    <lineage>
        <taxon>Eukaryota</taxon>
        <taxon>Fungi</taxon>
        <taxon>Dikarya</taxon>
        <taxon>Ascomycota</taxon>
        <taxon>Pezizomycotina</taxon>
        <taxon>Sordariomycetes</taxon>
        <taxon>Hypocreomycetidae</taxon>
        <taxon>Hypocreales</taxon>
        <taxon>Nectriaceae</taxon>
        <taxon>Fusarium</taxon>
        <taxon>Fusarium fujikuroi species complex</taxon>
    </lineage>
</organism>
<name>A0A8H5NMY0_9HYPO</name>